<dbReference type="OrthoDB" id="3837555at2759"/>
<comment type="caution">
    <text evidence="2">The sequence shown here is derived from an EMBL/GenBank/DDBJ whole genome shotgun (WGS) entry which is preliminary data.</text>
</comment>
<dbReference type="Proteomes" id="UP000271337">
    <property type="component" value="Unassembled WGS sequence"/>
</dbReference>
<keyword evidence="1" id="KW-0732">Signal</keyword>
<dbReference type="AlphaFoldDB" id="A0A3M6XST4"/>
<accession>A0A3M6XST4</accession>
<evidence type="ECO:0008006" key="4">
    <source>
        <dbReference type="Google" id="ProtNLM"/>
    </source>
</evidence>
<dbReference type="EMBL" id="QWIL01002541">
    <property type="protein sequence ID" value="RMX93842.1"/>
    <property type="molecule type" value="Genomic_DNA"/>
</dbReference>
<feature type="chain" id="PRO_5018102932" description="Ubiquitin 3 binding protein But2 C-terminal domain-containing protein" evidence="1">
    <location>
        <begin position="22"/>
        <end position="223"/>
    </location>
</feature>
<organism evidence="2 3">
    <name type="scientific">Hortaea werneckii</name>
    <name type="common">Black yeast</name>
    <name type="synonym">Cladosporium werneckii</name>
    <dbReference type="NCBI Taxonomy" id="91943"/>
    <lineage>
        <taxon>Eukaryota</taxon>
        <taxon>Fungi</taxon>
        <taxon>Dikarya</taxon>
        <taxon>Ascomycota</taxon>
        <taxon>Pezizomycotina</taxon>
        <taxon>Dothideomycetes</taxon>
        <taxon>Dothideomycetidae</taxon>
        <taxon>Mycosphaerellales</taxon>
        <taxon>Teratosphaeriaceae</taxon>
        <taxon>Hortaea</taxon>
    </lineage>
</organism>
<evidence type="ECO:0000313" key="3">
    <source>
        <dbReference type="Proteomes" id="UP000271337"/>
    </source>
</evidence>
<protein>
    <recommendedName>
        <fullName evidence="4">Ubiquitin 3 binding protein But2 C-terminal domain-containing protein</fullName>
    </recommendedName>
</protein>
<reference evidence="2 3" key="1">
    <citation type="journal article" date="2018" name="BMC Genomics">
        <title>Genomic evidence for intraspecific hybridization in a clonal and extremely halotolerant yeast.</title>
        <authorList>
            <person name="Gostincar C."/>
            <person name="Stajich J.E."/>
            <person name="Zupancic J."/>
            <person name="Zalar P."/>
            <person name="Gunde-Cimerman N."/>
        </authorList>
    </citation>
    <scope>NUCLEOTIDE SEQUENCE [LARGE SCALE GENOMIC DNA]</scope>
    <source>
        <strain evidence="2 3">EXF-6669</strain>
    </source>
</reference>
<sequence>MYTTTMFFILAASLLASTAAAKCTSYVDMFDTNAQGLQGVIPELSPVDKSATGALEYSALDYITGPGLLIVTPPSQPNVIGAGALSELREGANPGWSVRKTSDNGMPTAKTFNQKSIYYLCVVNLQNSLAPPTTCTIQASGVRTDGRTVIQELVFNPGPNQDIPGNFSFAEFTPPEDWTNLTRVDLQLVNTDFLVPGTALIFDNNAYEACDWTALASLKTSEG</sequence>
<proteinExistence type="predicted"/>
<name>A0A3M6XST4_HORWE</name>
<evidence type="ECO:0000256" key="1">
    <source>
        <dbReference type="SAM" id="SignalP"/>
    </source>
</evidence>
<evidence type="ECO:0000313" key="2">
    <source>
        <dbReference type="EMBL" id="RMX93842.1"/>
    </source>
</evidence>
<gene>
    <name evidence="2" type="ORF">D0867_14066</name>
</gene>
<feature type="signal peptide" evidence="1">
    <location>
        <begin position="1"/>
        <end position="21"/>
    </location>
</feature>